<keyword evidence="2" id="KW-0472">Membrane</keyword>
<keyword evidence="4" id="KW-1185">Reference proteome</keyword>
<feature type="region of interest" description="Disordered" evidence="1">
    <location>
        <begin position="1"/>
        <end position="28"/>
    </location>
</feature>
<organism evidence="3 4">
    <name type="scientific">[Myrmecia] bisecta</name>
    <dbReference type="NCBI Taxonomy" id="41462"/>
    <lineage>
        <taxon>Eukaryota</taxon>
        <taxon>Viridiplantae</taxon>
        <taxon>Chlorophyta</taxon>
        <taxon>core chlorophytes</taxon>
        <taxon>Trebouxiophyceae</taxon>
        <taxon>Trebouxiales</taxon>
        <taxon>Trebouxiaceae</taxon>
        <taxon>Myrmecia</taxon>
    </lineage>
</organism>
<name>A0AAW1P4V8_9CHLO</name>
<keyword evidence="2" id="KW-0812">Transmembrane</keyword>
<keyword evidence="2" id="KW-1133">Transmembrane helix</keyword>
<gene>
    <name evidence="3" type="ORF">WJX72_007427</name>
</gene>
<sequence length="66" mass="6538">MAPGGAPEKSSGAGPSSSSQGQHSQGNQQQVVGVFDLSGSDMYAAVMVLALVVLGLMRAALSPCTC</sequence>
<dbReference type="Proteomes" id="UP001489004">
    <property type="component" value="Unassembled WGS sequence"/>
</dbReference>
<accession>A0AAW1P4V8</accession>
<dbReference type="AlphaFoldDB" id="A0AAW1P4V8"/>
<dbReference type="EMBL" id="JALJOR010000017">
    <property type="protein sequence ID" value="KAK9804825.1"/>
    <property type="molecule type" value="Genomic_DNA"/>
</dbReference>
<evidence type="ECO:0000256" key="1">
    <source>
        <dbReference type="SAM" id="MobiDB-lite"/>
    </source>
</evidence>
<feature type="transmembrane region" description="Helical" evidence="2">
    <location>
        <begin position="42"/>
        <end position="61"/>
    </location>
</feature>
<evidence type="ECO:0000313" key="4">
    <source>
        <dbReference type="Proteomes" id="UP001489004"/>
    </source>
</evidence>
<comment type="caution">
    <text evidence="3">The sequence shown here is derived from an EMBL/GenBank/DDBJ whole genome shotgun (WGS) entry which is preliminary data.</text>
</comment>
<reference evidence="3 4" key="1">
    <citation type="journal article" date="2024" name="Nat. Commun.">
        <title>Phylogenomics reveals the evolutionary origins of lichenization in chlorophyte algae.</title>
        <authorList>
            <person name="Puginier C."/>
            <person name="Libourel C."/>
            <person name="Otte J."/>
            <person name="Skaloud P."/>
            <person name="Haon M."/>
            <person name="Grisel S."/>
            <person name="Petersen M."/>
            <person name="Berrin J.G."/>
            <person name="Delaux P.M."/>
            <person name="Dal Grande F."/>
            <person name="Keller J."/>
        </authorList>
    </citation>
    <scope>NUCLEOTIDE SEQUENCE [LARGE SCALE GENOMIC DNA]</scope>
    <source>
        <strain evidence="3 4">SAG 2043</strain>
    </source>
</reference>
<evidence type="ECO:0000313" key="3">
    <source>
        <dbReference type="EMBL" id="KAK9804825.1"/>
    </source>
</evidence>
<protein>
    <submittedName>
        <fullName evidence="3">Uncharacterized protein</fullName>
    </submittedName>
</protein>
<proteinExistence type="predicted"/>
<evidence type="ECO:0000256" key="2">
    <source>
        <dbReference type="SAM" id="Phobius"/>
    </source>
</evidence>